<dbReference type="EMBL" id="AOFI03000039">
    <property type="protein sequence ID" value="KAF4323481.1"/>
    <property type="molecule type" value="Genomic_DNA"/>
</dbReference>
<dbReference type="Proteomes" id="UP000702964">
    <property type="component" value="Unassembled WGS sequence"/>
</dbReference>
<feature type="domain" description="GAF" evidence="2">
    <location>
        <begin position="11"/>
        <end position="109"/>
    </location>
</feature>
<reference evidence="3" key="2">
    <citation type="submission" date="2020-02" db="EMBL/GenBank/DDBJ databases">
        <authorList>
            <person name="Studholme D.J."/>
        </authorList>
    </citation>
    <scope>NUCLEOTIDE SEQUENCE</scope>
    <source>
        <strain evidence="3">00238/432</strain>
    </source>
</reference>
<evidence type="ECO:0000313" key="4">
    <source>
        <dbReference type="Proteomes" id="UP000702964"/>
    </source>
</evidence>
<organism evidence="3 4">
    <name type="scientific">Phytophthora kernoviae 00238/432</name>
    <dbReference type="NCBI Taxonomy" id="1284355"/>
    <lineage>
        <taxon>Eukaryota</taxon>
        <taxon>Sar</taxon>
        <taxon>Stramenopiles</taxon>
        <taxon>Oomycota</taxon>
        <taxon>Peronosporomycetes</taxon>
        <taxon>Peronosporales</taxon>
        <taxon>Peronosporaceae</taxon>
        <taxon>Phytophthora</taxon>
    </lineage>
</organism>
<reference evidence="3" key="1">
    <citation type="journal article" date="2015" name="Genom Data">
        <title>Draft genome sequences of Phytophthora kernoviae and Phytophthora ramorum lineage EU2 from Scotland.</title>
        <authorList>
            <person name="Sambles C."/>
            <person name="Schlenzig A."/>
            <person name="O'Neill P."/>
            <person name="Grant M."/>
            <person name="Studholme D.J."/>
        </authorList>
    </citation>
    <scope>NUCLEOTIDE SEQUENCE</scope>
    <source>
        <strain evidence="3">00238/432</strain>
    </source>
</reference>
<evidence type="ECO:0000313" key="3">
    <source>
        <dbReference type="EMBL" id="KAF4323481.1"/>
    </source>
</evidence>
<feature type="compositionally biased region" description="Polar residues" evidence="1">
    <location>
        <begin position="151"/>
        <end position="164"/>
    </location>
</feature>
<feature type="compositionally biased region" description="Low complexity" evidence="1">
    <location>
        <begin position="337"/>
        <end position="360"/>
    </location>
</feature>
<dbReference type="InterPro" id="IPR029016">
    <property type="entry name" value="GAF-like_dom_sf"/>
</dbReference>
<feature type="compositionally biased region" description="Low complexity" evidence="1">
    <location>
        <begin position="138"/>
        <end position="148"/>
    </location>
</feature>
<sequence>MKCPIAAVSFIDKQKQWFKANSGLTQRQIPRDVALCAHTIMHAKRALVVEDTSLDERFQHNPLVTRASAVRFYAGVPITTPNGFCIGSVFVFDVKSHHNVDAKILHKIAAKVLKYMDERLKNMAAASGGDLPAPTPAPKSSSSSSAPPQRKTVSPPSSQGSTEQPAGETALREQQPPPAPVKPEPEPMPAPDTTSAESGAIVQAAQAAAATSTAIEAQGQGQGGLGNMGSMLMNLLARTTETQQQLAAQQGVMFETLGEHSNQLDSLGQSMSNLEKRFEQIDKFFSVDADRVGSGMSSSNADKDIGSDSNGNGNGNGNGKSKRGGDKSKRGGDDSESSASDGSGDESGSSDSSSGSSSSSMEYECDCKALRRVSLMGASDYCLAPNASLSSKCGNENLGENGACPTIGAQPCSSIGHVLANDSLCLMDDKDETYKCVASKHDLDIQKNGKKKKKKSSSRRYGSGSSMSSETHQTLTARQVLGLVGCVAAAILAVA</sequence>
<feature type="compositionally biased region" description="Basic residues" evidence="1">
    <location>
        <begin position="448"/>
        <end position="458"/>
    </location>
</feature>
<dbReference type="InterPro" id="IPR003018">
    <property type="entry name" value="GAF"/>
</dbReference>
<feature type="compositionally biased region" description="Basic and acidic residues" evidence="1">
    <location>
        <begin position="323"/>
        <end position="333"/>
    </location>
</feature>
<gene>
    <name evidence="3" type="ORF">G195_002322</name>
</gene>
<evidence type="ECO:0000256" key="1">
    <source>
        <dbReference type="SAM" id="MobiDB-lite"/>
    </source>
</evidence>
<dbReference type="PANTHER" id="PTHR43102:SF2">
    <property type="entry name" value="GAF DOMAIN-CONTAINING PROTEIN"/>
    <property type="match status" value="1"/>
</dbReference>
<protein>
    <recommendedName>
        <fullName evidence="2">GAF domain-containing protein</fullName>
    </recommendedName>
</protein>
<dbReference type="Pfam" id="PF01590">
    <property type="entry name" value="GAF"/>
    <property type="match status" value="1"/>
</dbReference>
<feature type="compositionally biased region" description="Pro residues" evidence="1">
    <location>
        <begin position="175"/>
        <end position="190"/>
    </location>
</feature>
<dbReference type="PANTHER" id="PTHR43102">
    <property type="entry name" value="SLR1143 PROTEIN"/>
    <property type="match status" value="1"/>
</dbReference>
<feature type="region of interest" description="Disordered" evidence="1">
    <location>
        <begin position="290"/>
        <end position="360"/>
    </location>
</feature>
<proteinExistence type="predicted"/>
<dbReference type="Gene3D" id="3.30.450.40">
    <property type="match status" value="1"/>
</dbReference>
<feature type="region of interest" description="Disordered" evidence="1">
    <location>
        <begin position="447"/>
        <end position="470"/>
    </location>
</feature>
<feature type="compositionally biased region" description="Low complexity" evidence="1">
    <location>
        <begin position="459"/>
        <end position="469"/>
    </location>
</feature>
<comment type="caution">
    <text evidence="3">The sequence shown here is derived from an EMBL/GenBank/DDBJ whole genome shotgun (WGS) entry which is preliminary data.</text>
</comment>
<accession>A0A8J4WMM1</accession>
<evidence type="ECO:0000259" key="2">
    <source>
        <dbReference type="Pfam" id="PF01590"/>
    </source>
</evidence>
<dbReference type="AlphaFoldDB" id="A0A8J4WMM1"/>
<name>A0A8J4WMM1_9STRA</name>
<dbReference type="SUPFAM" id="SSF55781">
    <property type="entry name" value="GAF domain-like"/>
    <property type="match status" value="1"/>
</dbReference>
<feature type="region of interest" description="Disordered" evidence="1">
    <location>
        <begin position="126"/>
        <end position="197"/>
    </location>
</feature>